<proteinExistence type="predicted"/>
<dbReference type="InterPro" id="IPR021398">
    <property type="entry name" value="DUF3037"/>
</dbReference>
<dbReference type="Pfam" id="PF11236">
    <property type="entry name" value="DUF3037"/>
    <property type="match status" value="1"/>
</dbReference>
<gene>
    <name evidence="1" type="ORF">WCD41_28765</name>
</gene>
<dbReference type="Proteomes" id="UP001370100">
    <property type="component" value="Unassembled WGS sequence"/>
</dbReference>
<sequence length="129" mass="14234">MTGDGRDTFEYALLRVVPDIERGELVNVGVLLYCRHREHLDARVAPDLERLRALHPGVDLDAVRDAVDAWERAVRGEGPAAVLSPGERFRWLTAPRSTVLQPGPVHTGLTADPDAEIDRLVARLVRPAS</sequence>
<protein>
    <submittedName>
        <fullName evidence="1">DUF3037 domain-containing protein</fullName>
    </submittedName>
</protein>
<accession>A0ABU8NF53</accession>
<dbReference type="EMBL" id="JBBEGL010000013">
    <property type="protein sequence ID" value="MEJ2890482.1"/>
    <property type="molecule type" value="Genomic_DNA"/>
</dbReference>
<keyword evidence="2" id="KW-1185">Reference proteome</keyword>
<evidence type="ECO:0000313" key="2">
    <source>
        <dbReference type="Proteomes" id="UP001370100"/>
    </source>
</evidence>
<comment type="caution">
    <text evidence="1">The sequence shown here is derived from an EMBL/GenBank/DDBJ whole genome shotgun (WGS) entry which is preliminary data.</text>
</comment>
<name>A0ABU8NF53_9PSEU</name>
<reference evidence="1 2" key="1">
    <citation type="submission" date="2024-03" db="EMBL/GenBank/DDBJ databases">
        <title>Actinomycetospora sp. OC33-EN06, a novel actinomycete isolated from wild orchid (Aerides multiflora).</title>
        <authorList>
            <person name="Suriyachadkun C."/>
        </authorList>
    </citation>
    <scope>NUCLEOTIDE SEQUENCE [LARGE SCALE GENOMIC DNA]</scope>
    <source>
        <strain evidence="1 2">OC33-EN06</strain>
    </source>
</reference>
<evidence type="ECO:0000313" key="1">
    <source>
        <dbReference type="EMBL" id="MEJ2890482.1"/>
    </source>
</evidence>
<organism evidence="1 2">
    <name type="scientific">Actinomycetospora aeridis</name>
    <dbReference type="NCBI Taxonomy" id="3129231"/>
    <lineage>
        <taxon>Bacteria</taxon>
        <taxon>Bacillati</taxon>
        <taxon>Actinomycetota</taxon>
        <taxon>Actinomycetes</taxon>
        <taxon>Pseudonocardiales</taxon>
        <taxon>Pseudonocardiaceae</taxon>
        <taxon>Actinomycetospora</taxon>
    </lineage>
</organism>
<dbReference type="RefSeq" id="WP_337718676.1">
    <property type="nucleotide sequence ID" value="NZ_JBBEGL010000013.1"/>
</dbReference>